<accession>A0A2S8ACG6</accession>
<proteinExistence type="predicted"/>
<organism evidence="1 2">
    <name type="scientific">Apibacter adventoris</name>
    <dbReference type="NCBI Taxonomy" id="1679466"/>
    <lineage>
        <taxon>Bacteria</taxon>
        <taxon>Pseudomonadati</taxon>
        <taxon>Bacteroidota</taxon>
        <taxon>Flavobacteriia</taxon>
        <taxon>Flavobacteriales</taxon>
        <taxon>Weeksellaceae</taxon>
        <taxon>Apibacter</taxon>
    </lineage>
</organism>
<dbReference type="Proteomes" id="UP000238042">
    <property type="component" value="Unassembled WGS sequence"/>
</dbReference>
<protein>
    <submittedName>
        <fullName evidence="1">Uncharacterized protein</fullName>
    </submittedName>
</protein>
<evidence type="ECO:0000313" key="2">
    <source>
        <dbReference type="Proteomes" id="UP000238042"/>
    </source>
</evidence>
<name>A0A2S8ACG6_9FLAO</name>
<reference evidence="1 2" key="1">
    <citation type="submission" date="2018-02" db="EMBL/GenBank/DDBJ databases">
        <title>Genome sequences of Apibacter spp., gut symbionts of Asian honey bees.</title>
        <authorList>
            <person name="Kwong W.K."/>
            <person name="Steele M.I."/>
            <person name="Moran N.A."/>
        </authorList>
    </citation>
    <scope>NUCLEOTIDE SEQUENCE [LARGE SCALE GENOMIC DNA]</scope>
    <source>
        <strain evidence="2">wkB301</strain>
    </source>
</reference>
<sequence>MGEITKNGGGINNNNDINQLLLTSGTHEVKVRIYPKYGLTVFDEYTPNIGLEFSYFKNRDLRTKQYNEAMKGSNGIELSSFDQQWIDEKGIYGEPGYVEAHYESKLPIKFDGLPFYEWRSTFEAEVPFDLVGWRNSVNLKKEQEEEKKNIQGELYEEYKKIYQIIKNRDVTAYLLLVKEREELITTVLYYKENEKKLRSDEFVKFIQNTDYEVEPLFEETFQLEFQGYGKLVMLLHKADGEGIIRLKNKKDPDDTIYLDFRFQRKKKGDRLIVI</sequence>
<dbReference type="EMBL" id="PSZM01000038">
    <property type="protein sequence ID" value="PQL92363.1"/>
    <property type="molecule type" value="Genomic_DNA"/>
</dbReference>
<keyword evidence="2" id="KW-1185">Reference proteome</keyword>
<evidence type="ECO:0000313" key="1">
    <source>
        <dbReference type="EMBL" id="PQL92363.1"/>
    </source>
</evidence>
<comment type="caution">
    <text evidence="1">The sequence shown here is derived from an EMBL/GenBank/DDBJ whole genome shotgun (WGS) entry which is preliminary data.</text>
</comment>
<gene>
    <name evidence="1" type="ORF">C4S77_06740</name>
</gene>
<dbReference type="AlphaFoldDB" id="A0A2S8ACG6"/>